<feature type="region of interest" description="Disordered" evidence="1">
    <location>
        <begin position="282"/>
        <end position="322"/>
    </location>
</feature>
<feature type="compositionally biased region" description="Polar residues" evidence="1">
    <location>
        <begin position="176"/>
        <end position="189"/>
    </location>
</feature>
<evidence type="ECO:0000313" key="3">
    <source>
        <dbReference type="Proteomes" id="UP000518752"/>
    </source>
</evidence>
<dbReference type="AlphaFoldDB" id="A0A8H5HUG3"/>
<proteinExistence type="predicted"/>
<dbReference type="OrthoDB" id="3262547at2759"/>
<comment type="caution">
    <text evidence="2">The sequence shown here is derived from an EMBL/GenBank/DDBJ whole genome shotgun (WGS) entry which is preliminary data.</text>
</comment>
<feature type="region of interest" description="Disordered" evidence="1">
    <location>
        <begin position="176"/>
        <end position="199"/>
    </location>
</feature>
<name>A0A8H5HUG3_9AGAR</name>
<accession>A0A8H5HUG3</accession>
<sequence>MGEAPTLSTSQGVDHAFTPTTTTMAGLSDQIDRLAHNTRTIVSSTAACANFGIGPFTRAVLSAQLGDLIRDIDSSEMGLFTITAPSAAVARDKEMRNQAGIEITRAEFRGATPLRRPAGRRDEFKSKEIQPEVYAEAALKILDQYQDIRAMPHAYRQALTILEGLEASNGRIRSMTENLRQQQSQTTEDATPLKSSADEEHYRIEQLQDRIAALRDHKEALLKRESRIEQTSMPTPGPSKPHKPVDRVEEEFWDTPGAKPLRFTDNRLLDEEAEFGDISMASSIASPTPAPPVFARHRSMSPPSPTPGSPEDILSQDPPTIIDEEPSSLIQELKKDSKSVTDAPHNAGSHEETKFRVTMDMERAVARIWSTAGELIMPGHSFNSTNNLPPVAKATISHLQSLSSLTPTVGSPTASISTASKGSGPPTAQQILTAHILLALLTSETLSMPLNKIKELLAAKASSSGSAAMVSSHPKALYGCVAKRLLKIERGAGGQMVKFDI</sequence>
<dbReference type="EMBL" id="JAACJN010000022">
    <property type="protein sequence ID" value="KAF5389479.1"/>
    <property type="molecule type" value="Genomic_DNA"/>
</dbReference>
<evidence type="ECO:0000313" key="2">
    <source>
        <dbReference type="EMBL" id="KAF5389479.1"/>
    </source>
</evidence>
<evidence type="ECO:0000256" key="1">
    <source>
        <dbReference type="SAM" id="MobiDB-lite"/>
    </source>
</evidence>
<keyword evidence="3" id="KW-1185">Reference proteome</keyword>
<organism evidence="2 3">
    <name type="scientific">Collybiopsis confluens</name>
    <dbReference type="NCBI Taxonomy" id="2823264"/>
    <lineage>
        <taxon>Eukaryota</taxon>
        <taxon>Fungi</taxon>
        <taxon>Dikarya</taxon>
        <taxon>Basidiomycota</taxon>
        <taxon>Agaricomycotina</taxon>
        <taxon>Agaricomycetes</taxon>
        <taxon>Agaricomycetidae</taxon>
        <taxon>Agaricales</taxon>
        <taxon>Marasmiineae</taxon>
        <taxon>Omphalotaceae</taxon>
        <taxon>Collybiopsis</taxon>
    </lineage>
</organism>
<protein>
    <submittedName>
        <fullName evidence="2">Uncharacterized protein</fullName>
    </submittedName>
</protein>
<dbReference type="Proteomes" id="UP000518752">
    <property type="component" value="Unassembled WGS sequence"/>
</dbReference>
<reference evidence="2 3" key="1">
    <citation type="journal article" date="2020" name="ISME J.">
        <title>Uncovering the hidden diversity of litter-decomposition mechanisms in mushroom-forming fungi.</title>
        <authorList>
            <person name="Floudas D."/>
            <person name="Bentzer J."/>
            <person name="Ahren D."/>
            <person name="Johansson T."/>
            <person name="Persson P."/>
            <person name="Tunlid A."/>
        </authorList>
    </citation>
    <scope>NUCLEOTIDE SEQUENCE [LARGE SCALE GENOMIC DNA]</scope>
    <source>
        <strain evidence="2 3">CBS 406.79</strain>
    </source>
</reference>
<feature type="region of interest" description="Disordered" evidence="1">
    <location>
        <begin position="225"/>
        <end position="247"/>
    </location>
</feature>
<gene>
    <name evidence="2" type="ORF">D9757_004308</name>
</gene>